<evidence type="ECO:0000259" key="3">
    <source>
        <dbReference type="Pfam" id="PF25917"/>
    </source>
</evidence>
<dbReference type="PANTHER" id="PTHR30469">
    <property type="entry name" value="MULTIDRUG RESISTANCE PROTEIN MDTA"/>
    <property type="match status" value="1"/>
</dbReference>
<dbReference type="InterPro" id="IPR006143">
    <property type="entry name" value="RND_pump_MFP"/>
</dbReference>
<dbReference type="Gene3D" id="2.40.30.170">
    <property type="match status" value="1"/>
</dbReference>
<feature type="chain" id="PRO_5012710831" evidence="2">
    <location>
        <begin position="35"/>
        <end position="363"/>
    </location>
</feature>
<dbReference type="SUPFAM" id="SSF111369">
    <property type="entry name" value="HlyD-like secretion proteins"/>
    <property type="match status" value="1"/>
</dbReference>
<dbReference type="Proteomes" id="UP000192980">
    <property type="component" value="Unassembled WGS sequence"/>
</dbReference>
<reference evidence="5 6" key="1">
    <citation type="submission" date="2017-04" db="EMBL/GenBank/DDBJ databases">
        <authorList>
            <person name="Afonso C.L."/>
            <person name="Miller P.J."/>
            <person name="Scott M.A."/>
            <person name="Spackman E."/>
            <person name="Goraichik I."/>
            <person name="Dimitrov K.M."/>
            <person name="Suarez D.L."/>
            <person name="Swayne D.E."/>
        </authorList>
    </citation>
    <scope>NUCLEOTIDE SEQUENCE [LARGE SCALE GENOMIC DNA]</scope>
    <source>
        <strain evidence="5 6">DSM 22418</strain>
    </source>
</reference>
<dbReference type="PROSITE" id="PS51257">
    <property type="entry name" value="PROKAR_LIPOPROTEIN"/>
    <property type="match status" value="1"/>
</dbReference>
<dbReference type="PANTHER" id="PTHR30469:SF37">
    <property type="entry name" value="RAGD PROTEIN"/>
    <property type="match status" value="1"/>
</dbReference>
<dbReference type="GO" id="GO:1990281">
    <property type="term" value="C:efflux pump complex"/>
    <property type="evidence" value="ECO:0007669"/>
    <property type="project" value="TreeGrafter"/>
</dbReference>
<organism evidence="5 6">
    <name type="scientific">Sphingobacterium psychroaquaticum</name>
    <dbReference type="NCBI Taxonomy" id="561061"/>
    <lineage>
        <taxon>Bacteria</taxon>
        <taxon>Pseudomonadati</taxon>
        <taxon>Bacteroidota</taxon>
        <taxon>Sphingobacteriia</taxon>
        <taxon>Sphingobacteriales</taxon>
        <taxon>Sphingobacteriaceae</taxon>
        <taxon>Sphingobacterium</taxon>
    </lineage>
</organism>
<accession>A0A1X7I1L1</accession>
<evidence type="ECO:0000313" key="5">
    <source>
        <dbReference type="EMBL" id="SMG08248.1"/>
    </source>
</evidence>
<dbReference type="GO" id="GO:0015562">
    <property type="term" value="F:efflux transmembrane transporter activity"/>
    <property type="evidence" value="ECO:0007669"/>
    <property type="project" value="TreeGrafter"/>
</dbReference>
<evidence type="ECO:0000256" key="2">
    <source>
        <dbReference type="SAM" id="SignalP"/>
    </source>
</evidence>
<dbReference type="InterPro" id="IPR058792">
    <property type="entry name" value="Beta-barrel_RND_2"/>
</dbReference>
<dbReference type="Gene3D" id="2.40.50.100">
    <property type="match status" value="1"/>
</dbReference>
<evidence type="ECO:0000256" key="1">
    <source>
        <dbReference type="ARBA" id="ARBA00009477"/>
    </source>
</evidence>
<evidence type="ECO:0000313" key="6">
    <source>
        <dbReference type="Proteomes" id="UP000192980"/>
    </source>
</evidence>
<dbReference type="Pfam" id="PF25954">
    <property type="entry name" value="Beta-barrel_RND_2"/>
    <property type="match status" value="1"/>
</dbReference>
<feature type="signal peptide" evidence="2">
    <location>
        <begin position="1"/>
        <end position="34"/>
    </location>
</feature>
<protein>
    <submittedName>
        <fullName evidence="5">RND family efflux transporter, MFP subunit</fullName>
    </submittedName>
</protein>
<comment type="similarity">
    <text evidence="1">Belongs to the membrane fusion protein (MFP) (TC 8.A.1) family.</text>
</comment>
<keyword evidence="2" id="KW-0732">Signal</keyword>
<dbReference type="OrthoDB" id="9806939at2"/>
<keyword evidence="6" id="KW-1185">Reference proteome</keyword>
<dbReference type="Pfam" id="PF25917">
    <property type="entry name" value="BSH_RND"/>
    <property type="match status" value="1"/>
</dbReference>
<dbReference type="STRING" id="561061.SAMN05660862_0363"/>
<dbReference type="AlphaFoldDB" id="A0A1X7I1L1"/>
<gene>
    <name evidence="5" type="ORF">SAMN05660862_0363</name>
</gene>
<dbReference type="EMBL" id="FXAU01000001">
    <property type="protein sequence ID" value="SMG08248.1"/>
    <property type="molecule type" value="Genomic_DNA"/>
</dbReference>
<dbReference type="Gene3D" id="2.40.420.20">
    <property type="match status" value="1"/>
</dbReference>
<dbReference type="Gene3D" id="1.10.287.470">
    <property type="entry name" value="Helix hairpin bin"/>
    <property type="match status" value="1"/>
</dbReference>
<sequence length="363" mass="39701">MNIIFCKIKTVGRALFVYVAVVLLFAGCQGTAQKESATVDRPQKKMDPPKTTVVQFMQPEYTLSVPAELVPYEQVAIHAKVSGFVKQLYVDRGSRVRKGQLLAVLEAPEMDQRSRSDRSAQQKMQSDYHYLKQAYTRLLDAAKTEGAVAALELDHAKSRMESAAAAYEASKAEAGGTAQLQGYLRITAPFDGVIVQKDVSVGALVGAGGSQPLFLMAERNRLRLKVALPERHAASVRQGMRATFTVMSQPGKEFSAVLARTSGVLNQTDRSLALEFDVANGAAELQGGDYAQVNLQLQRKSPTFWVPTKSVLTTQAGIFVLTMTNAEIKRVAVQEGIRLDSLMEVFGDLKEKDVVVVKPTEEM</sequence>
<dbReference type="InterPro" id="IPR058625">
    <property type="entry name" value="MdtA-like_BSH"/>
</dbReference>
<proteinExistence type="inferred from homology"/>
<name>A0A1X7I1L1_9SPHI</name>
<dbReference type="NCBIfam" id="TIGR01730">
    <property type="entry name" value="RND_mfp"/>
    <property type="match status" value="1"/>
</dbReference>
<evidence type="ECO:0000259" key="4">
    <source>
        <dbReference type="Pfam" id="PF25954"/>
    </source>
</evidence>
<feature type="domain" description="CusB-like beta-barrel" evidence="4">
    <location>
        <begin position="224"/>
        <end position="296"/>
    </location>
</feature>
<feature type="domain" description="Multidrug resistance protein MdtA-like barrel-sandwich hybrid" evidence="3">
    <location>
        <begin position="73"/>
        <end position="214"/>
    </location>
</feature>
<dbReference type="RefSeq" id="WP_085471252.1">
    <property type="nucleotide sequence ID" value="NZ_FXAU01000001.1"/>
</dbReference>